<dbReference type="Pfam" id="PF06985">
    <property type="entry name" value="HET"/>
    <property type="match status" value="1"/>
</dbReference>
<organism evidence="2 3">
    <name type="scientific">Xylaria hypoxylon</name>
    <dbReference type="NCBI Taxonomy" id="37992"/>
    <lineage>
        <taxon>Eukaryota</taxon>
        <taxon>Fungi</taxon>
        <taxon>Dikarya</taxon>
        <taxon>Ascomycota</taxon>
        <taxon>Pezizomycotina</taxon>
        <taxon>Sordariomycetes</taxon>
        <taxon>Xylariomycetidae</taxon>
        <taxon>Xylariales</taxon>
        <taxon>Xylariaceae</taxon>
        <taxon>Xylaria</taxon>
    </lineage>
</organism>
<gene>
    <name evidence="2" type="ORF">E0Z10_g6844</name>
</gene>
<evidence type="ECO:0000313" key="3">
    <source>
        <dbReference type="Proteomes" id="UP000297716"/>
    </source>
</evidence>
<dbReference type="AlphaFoldDB" id="A0A4Z0YCH0"/>
<dbReference type="Proteomes" id="UP000297716">
    <property type="component" value="Unassembled WGS sequence"/>
</dbReference>
<name>A0A4Z0YCH0_9PEZI</name>
<accession>A0A4Z0YCH0</accession>
<feature type="domain" description="Heterokaryon incompatibility" evidence="1">
    <location>
        <begin position="237"/>
        <end position="389"/>
    </location>
</feature>
<dbReference type="InterPro" id="IPR010730">
    <property type="entry name" value="HET"/>
</dbReference>
<dbReference type="EMBL" id="SKBN01000148">
    <property type="protein sequence ID" value="TGJ81909.1"/>
    <property type="molecule type" value="Genomic_DNA"/>
</dbReference>
<protein>
    <recommendedName>
        <fullName evidence="1">Heterokaryon incompatibility domain-containing protein</fullName>
    </recommendedName>
</protein>
<sequence>MSLCSKCRGLDLVAALRQAQGPSGSPHDEYDGGNSVIGAWHTFGRDVFASALLCQLCDLVCQGWRKWRLEVIREAILYNMFDPLNPPEDLYDDIEDMDVYLGGNTSFGLIRQERYCSEGEKWNYVLEVACTNVGSQTSFGVHDQLRTKLRITHTGDNEIPVELADLELGVAVCPDPMSTLSVSIAEDWLENCVSNHESCRAKVVAGSLPTRFLDIGDGGDSHKIFLRENSDEEDRRYIALSHCWGTTRPLCLTSTTLEAHKKGIFIQRLPKTFQDAVAVVRTLGLRYLWIDSLCIIQDDAEDWRNEAGRMAGVYRNAHLVLSATRASTDEGGFLGTRPRFNHVAFTVRSSGILLILKLLTPSPLGEESALDTRIVAGEPLSRRAWCLQERYLARRILHYGTQQMIWECSELRAAEDGDFAPIVEDQLGRIKQSATLSTTVFNARKRDIDGVTEVPAYRYAEWHAMIEDYTNREITQDSDRLPALLGLRVALESEVDDSYLAGIWLKGLLEGLTWCTASKNKPLARPDNPSIPSWTWVSVKGPVQFPIYSWFDARARWKVQSNFEPMADYIGHSDILNNGVATPSELRLAAPVVFVRGVKPRTETPPESGAYHGSPPERSTVAEQSFCFQVLDQVGEPREFWIDGSFDIKEEENAIDTSDLQIMFLTRLPFIFEDFEFLEYRFGLLVARQRETGSYKRVGYVDGCLLREGVIAAFPREEGDTDAPEINGLAPDPLCLELQHFTLI</sequence>
<evidence type="ECO:0000259" key="1">
    <source>
        <dbReference type="Pfam" id="PF06985"/>
    </source>
</evidence>
<proteinExistence type="predicted"/>
<dbReference type="STRING" id="37992.A0A4Z0YCH0"/>
<keyword evidence="3" id="KW-1185">Reference proteome</keyword>
<evidence type="ECO:0000313" key="2">
    <source>
        <dbReference type="EMBL" id="TGJ81909.1"/>
    </source>
</evidence>
<comment type="caution">
    <text evidence="2">The sequence shown here is derived from an EMBL/GenBank/DDBJ whole genome shotgun (WGS) entry which is preliminary data.</text>
</comment>
<dbReference type="PANTHER" id="PTHR33112:SF16">
    <property type="entry name" value="HETEROKARYON INCOMPATIBILITY DOMAIN-CONTAINING PROTEIN"/>
    <property type="match status" value="1"/>
</dbReference>
<reference evidence="2 3" key="1">
    <citation type="submission" date="2019-03" db="EMBL/GenBank/DDBJ databases">
        <title>Draft genome sequence of Xylaria hypoxylon DSM 108379, a ubiquitous saprotrophic-parasitic fungi on hardwood.</title>
        <authorList>
            <person name="Buettner E."/>
            <person name="Leonhardt S."/>
            <person name="Gebauer A.M."/>
            <person name="Liers C."/>
            <person name="Hofrichter M."/>
            <person name="Kellner H."/>
        </authorList>
    </citation>
    <scope>NUCLEOTIDE SEQUENCE [LARGE SCALE GENOMIC DNA]</scope>
    <source>
        <strain evidence="2 3">DSM 108379</strain>
    </source>
</reference>
<dbReference type="PANTHER" id="PTHR33112">
    <property type="entry name" value="DOMAIN PROTEIN, PUTATIVE-RELATED"/>
    <property type="match status" value="1"/>
</dbReference>
<dbReference type="OrthoDB" id="47007at2759"/>